<dbReference type="GO" id="GO:0006760">
    <property type="term" value="P:folic acid-containing compound metabolic process"/>
    <property type="evidence" value="ECO:0007669"/>
    <property type="project" value="InterPro"/>
</dbReference>
<feature type="domain" description="Dihydroneopterin aldolase/epimerase" evidence="1">
    <location>
        <begin position="22"/>
        <end position="133"/>
    </location>
</feature>
<dbReference type="InterPro" id="IPR006157">
    <property type="entry name" value="FolB_dom"/>
</dbReference>
<dbReference type="InterPro" id="IPR043133">
    <property type="entry name" value="GTP-CH-I_C/QueF"/>
</dbReference>
<protein>
    <submittedName>
        <fullName evidence="2">Dihydroneopterin aldolase</fullName>
        <ecNumber evidence="2">4.1.2.25</ecNumber>
    </submittedName>
</protein>
<evidence type="ECO:0000313" key="3">
    <source>
        <dbReference type="Proteomes" id="UP000539957"/>
    </source>
</evidence>
<dbReference type="SMART" id="SM00905">
    <property type="entry name" value="FolB"/>
    <property type="match status" value="1"/>
</dbReference>
<proteinExistence type="predicted"/>
<dbReference type="EC" id="4.1.2.25" evidence="2"/>
<sequence>MTESAAGTGGFDWRHAGDHVRVLLSDVAVDVRIGLHPWERHPERPTRLIVNVEMFAAWPLAESGPEGDFIDYDRVRDHINGWRGREHVELLETLVEELIGVCFALPPVEACRVRITKPDIFPEAAGAGVEIFRRRPG</sequence>
<name>A0A7W7N2S4_9CAUL</name>
<dbReference type="GO" id="GO:0004150">
    <property type="term" value="F:dihydroneopterin aldolase activity"/>
    <property type="evidence" value="ECO:0007669"/>
    <property type="project" value="UniProtKB-EC"/>
</dbReference>
<keyword evidence="2" id="KW-0456">Lyase</keyword>
<organism evidence="2 3">
    <name type="scientific">Brevundimonas bullata</name>
    <dbReference type="NCBI Taxonomy" id="13160"/>
    <lineage>
        <taxon>Bacteria</taxon>
        <taxon>Pseudomonadati</taxon>
        <taxon>Pseudomonadota</taxon>
        <taxon>Alphaproteobacteria</taxon>
        <taxon>Caulobacterales</taxon>
        <taxon>Caulobacteraceae</taxon>
        <taxon>Brevundimonas</taxon>
    </lineage>
</organism>
<reference evidence="2 3" key="1">
    <citation type="submission" date="2020-08" db="EMBL/GenBank/DDBJ databases">
        <title>Functional genomics of gut bacteria from endangered species of beetles.</title>
        <authorList>
            <person name="Carlos-Shanley C."/>
        </authorList>
    </citation>
    <scope>NUCLEOTIDE SEQUENCE [LARGE SCALE GENOMIC DNA]</scope>
    <source>
        <strain evidence="2 3">S00123</strain>
    </source>
</reference>
<dbReference type="AlphaFoldDB" id="A0A7W7N2S4"/>
<dbReference type="Pfam" id="PF02152">
    <property type="entry name" value="FolB"/>
    <property type="match status" value="1"/>
</dbReference>
<accession>A0A7W7N2S4</accession>
<comment type="caution">
    <text evidence="2">The sequence shown here is derived from an EMBL/GenBank/DDBJ whole genome shotgun (WGS) entry which is preliminary data.</text>
</comment>
<dbReference type="EMBL" id="JACHKY010000001">
    <property type="protein sequence ID" value="MBB4796517.1"/>
    <property type="molecule type" value="Genomic_DNA"/>
</dbReference>
<dbReference type="SUPFAM" id="SSF55620">
    <property type="entry name" value="Tetrahydrobiopterin biosynthesis enzymes-like"/>
    <property type="match status" value="1"/>
</dbReference>
<dbReference type="RefSeq" id="WP_184266065.1">
    <property type="nucleotide sequence ID" value="NZ_JACHKY010000001.1"/>
</dbReference>
<evidence type="ECO:0000313" key="2">
    <source>
        <dbReference type="EMBL" id="MBB4796517.1"/>
    </source>
</evidence>
<keyword evidence="3" id="KW-1185">Reference proteome</keyword>
<dbReference type="Gene3D" id="3.30.1130.10">
    <property type="match status" value="1"/>
</dbReference>
<dbReference type="Proteomes" id="UP000539957">
    <property type="component" value="Unassembled WGS sequence"/>
</dbReference>
<evidence type="ECO:0000259" key="1">
    <source>
        <dbReference type="SMART" id="SM00905"/>
    </source>
</evidence>
<gene>
    <name evidence="2" type="ORF">HNP32_000231</name>
</gene>